<dbReference type="AlphaFoldDB" id="A0A0E0GNK4"/>
<dbReference type="EnsemblPlants" id="ONIVA03G21730.1">
    <property type="protein sequence ID" value="ONIVA03G21730.1"/>
    <property type="gene ID" value="ONIVA03G21730"/>
</dbReference>
<evidence type="ECO:0000313" key="1">
    <source>
        <dbReference type="EnsemblPlants" id="ONIVA03G21730.1"/>
    </source>
</evidence>
<dbReference type="Gramene" id="ONIVA03G21730.1">
    <property type="protein sequence ID" value="ONIVA03G21730.1"/>
    <property type="gene ID" value="ONIVA03G21730"/>
</dbReference>
<sequence>MLGTHPRRQASTCQACLLAVPLSLLPNSLYYQGLPAPIPTQLRYVLLLRLWLRCNDKGQDAPMGSMCT</sequence>
<keyword evidence="2" id="KW-1185">Reference proteome</keyword>
<name>A0A0E0GNK4_ORYNI</name>
<protein>
    <submittedName>
        <fullName evidence="1">Uncharacterized protein</fullName>
    </submittedName>
</protein>
<organism evidence="1">
    <name type="scientific">Oryza nivara</name>
    <name type="common">Indian wild rice</name>
    <name type="synonym">Oryza sativa f. spontanea</name>
    <dbReference type="NCBI Taxonomy" id="4536"/>
    <lineage>
        <taxon>Eukaryota</taxon>
        <taxon>Viridiplantae</taxon>
        <taxon>Streptophyta</taxon>
        <taxon>Embryophyta</taxon>
        <taxon>Tracheophyta</taxon>
        <taxon>Spermatophyta</taxon>
        <taxon>Magnoliopsida</taxon>
        <taxon>Liliopsida</taxon>
        <taxon>Poales</taxon>
        <taxon>Poaceae</taxon>
        <taxon>BOP clade</taxon>
        <taxon>Oryzoideae</taxon>
        <taxon>Oryzeae</taxon>
        <taxon>Oryzinae</taxon>
        <taxon>Oryza</taxon>
    </lineage>
</organism>
<reference evidence="1" key="2">
    <citation type="submission" date="2018-04" db="EMBL/GenBank/DDBJ databases">
        <title>OnivRS2 (Oryza nivara Reference Sequence Version 2).</title>
        <authorList>
            <person name="Zhang J."/>
            <person name="Kudrna D."/>
            <person name="Lee S."/>
            <person name="Talag J."/>
            <person name="Rajasekar S."/>
            <person name="Welchert J."/>
            <person name="Hsing Y.-I."/>
            <person name="Wing R.A."/>
        </authorList>
    </citation>
    <scope>NUCLEOTIDE SEQUENCE [LARGE SCALE GENOMIC DNA]</scope>
    <source>
        <strain evidence="1">SL10</strain>
    </source>
</reference>
<dbReference type="OMA" id="HTEERWV"/>
<proteinExistence type="predicted"/>
<evidence type="ECO:0000313" key="2">
    <source>
        <dbReference type="Proteomes" id="UP000006591"/>
    </source>
</evidence>
<reference evidence="1" key="1">
    <citation type="submission" date="2015-04" db="UniProtKB">
        <authorList>
            <consortium name="EnsemblPlants"/>
        </authorList>
    </citation>
    <scope>IDENTIFICATION</scope>
    <source>
        <strain evidence="1">SL10</strain>
    </source>
</reference>
<dbReference type="Proteomes" id="UP000006591">
    <property type="component" value="Chromosome 3"/>
</dbReference>
<dbReference type="HOGENOM" id="CLU_2798336_0_0_1"/>
<accession>A0A0E0GNK4</accession>